<dbReference type="RefSeq" id="WP_215917564.1">
    <property type="nucleotide sequence ID" value="NZ_JAHKNI010000004.1"/>
</dbReference>
<dbReference type="PANTHER" id="PTHR35791:SF1">
    <property type="entry name" value="UPF0754 MEMBRANE PROTEIN YHEB"/>
    <property type="match status" value="1"/>
</dbReference>
<evidence type="ECO:0000313" key="2">
    <source>
        <dbReference type="EMBL" id="MBU3062656.1"/>
    </source>
</evidence>
<protein>
    <submittedName>
        <fullName evidence="2">DUF445 family protein</fullName>
    </submittedName>
</protein>
<proteinExistence type="predicted"/>
<feature type="transmembrane region" description="Helical" evidence="1">
    <location>
        <begin position="6"/>
        <end position="24"/>
    </location>
</feature>
<evidence type="ECO:0000256" key="1">
    <source>
        <dbReference type="SAM" id="Phobius"/>
    </source>
</evidence>
<comment type="caution">
    <text evidence="2">The sequence shown here is derived from an EMBL/GenBank/DDBJ whole genome shotgun (WGS) entry which is preliminary data.</text>
</comment>
<feature type="transmembrane region" description="Helical" evidence="1">
    <location>
        <begin position="383"/>
        <end position="403"/>
    </location>
</feature>
<dbReference type="PANTHER" id="PTHR35791">
    <property type="entry name" value="UPF0754 MEMBRANE PROTEIN YHEB"/>
    <property type="match status" value="1"/>
</dbReference>
<name>A0ABS6AYR3_9NOCA</name>
<dbReference type="EMBL" id="JAHKNI010000004">
    <property type="protein sequence ID" value="MBU3062656.1"/>
    <property type="molecule type" value="Genomic_DNA"/>
</dbReference>
<dbReference type="EMBL" id="JAHKNI010000011">
    <property type="protein sequence ID" value="MBU3065510.1"/>
    <property type="molecule type" value="Genomic_DNA"/>
</dbReference>
<keyword evidence="1" id="KW-0472">Membrane</keyword>
<organism evidence="2 4">
    <name type="scientific">Nocardia albiluteola</name>
    <dbReference type="NCBI Taxonomy" id="2842303"/>
    <lineage>
        <taxon>Bacteria</taxon>
        <taxon>Bacillati</taxon>
        <taxon>Actinomycetota</taxon>
        <taxon>Actinomycetes</taxon>
        <taxon>Mycobacteriales</taxon>
        <taxon>Nocardiaceae</taxon>
        <taxon>Nocardia</taxon>
    </lineage>
</organism>
<accession>A0ABS6AYR3</accession>
<evidence type="ECO:0000313" key="3">
    <source>
        <dbReference type="EMBL" id="MBU3065510.1"/>
    </source>
</evidence>
<evidence type="ECO:0000313" key="4">
    <source>
        <dbReference type="Proteomes" id="UP000733379"/>
    </source>
</evidence>
<feature type="transmembrane region" description="Helical" evidence="1">
    <location>
        <begin position="212"/>
        <end position="233"/>
    </location>
</feature>
<gene>
    <name evidence="2" type="ORF">KO481_14135</name>
    <name evidence="3" type="ORF">KO481_28775</name>
</gene>
<feature type="transmembrane region" description="Helical" evidence="1">
    <location>
        <begin position="184"/>
        <end position="206"/>
    </location>
</feature>
<reference evidence="2 4" key="1">
    <citation type="submission" date="2021-06" db="EMBL/GenBank/DDBJ databases">
        <title>Actinomycetes sequencing.</title>
        <authorList>
            <person name="Shan Q."/>
        </authorList>
    </citation>
    <scope>NUCLEOTIDE SEQUENCE [LARGE SCALE GENOMIC DNA]</scope>
    <source>
        <strain evidence="2 4">NEAU-G5</strain>
    </source>
</reference>
<keyword evidence="4" id="KW-1185">Reference proteome</keyword>
<keyword evidence="1" id="KW-1133">Transmembrane helix</keyword>
<sequence>MIADFLQHWMLYCSIPVVAALIGWTTKLVAVEMLCRPLEFVGIRPWFGWQGVIPKAAPRMATIAVDLMFSRLIDPQELLGRVDVAELTTTLREPLDNAIARMVNQLMMRYEPRIWVTMPQVARTAMIARVQRDVPELIEDIVTDLRLNLDQVMDLRSIAIDTLVNDKALLVKMVRHVGHHELRFIVRSGLLFGTVLGFVQMFTWAFTHSPMLMPLFGGLTGLSTDWLALQMIFRPVDRRRVLGIVPWQGLFHRRREQVCNDYADLIATEILTPAKMLEAVLNGHRADRLTSILSRRIGEFIDAQSAPARPLVTLVAGDSITALKRDMAPEMIAYIRSAAAGFEEHAMRTLDLRTLVVEKTRLMTDNEYEGLLRPAFKQDEWKLVAIGGILGFLVGELQVHLLLN</sequence>
<keyword evidence="1" id="KW-0812">Transmembrane</keyword>
<dbReference type="Proteomes" id="UP000733379">
    <property type="component" value="Unassembled WGS sequence"/>
</dbReference>